<dbReference type="STRING" id="228230.RMCC_6010"/>
<dbReference type="EMBL" id="BCSY01000129">
    <property type="protein sequence ID" value="GAS99045.1"/>
    <property type="molecule type" value="Genomic_DNA"/>
</dbReference>
<name>A0A124E370_MYCCR</name>
<dbReference type="RefSeq" id="WP_062659751.1">
    <property type="nucleotide sequence ID" value="NZ_BCSY01000129.1"/>
</dbReference>
<comment type="caution">
    <text evidence="1">The sequence shown here is derived from an EMBL/GenBank/DDBJ whole genome shotgun (WGS) entry which is preliminary data.</text>
</comment>
<accession>A0A124E370</accession>
<organism evidence="1 2">
    <name type="scientific">Mycolicibacterium canariasense</name>
    <name type="common">Mycobacterium canariasense</name>
    <dbReference type="NCBI Taxonomy" id="228230"/>
    <lineage>
        <taxon>Bacteria</taxon>
        <taxon>Bacillati</taxon>
        <taxon>Actinomycetota</taxon>
        <taxon>Actinomycetes</taxon>
        <taxon>Mycobacteriales</taxon>
        <taxon>Mycobacteriaceae</taxon>
        <taxon>Mycolicibacterium</taxon>
    </lineage>
</organism>
<evidence type="ECO:0000313" key="1">
    <source>
        <dbReference type="EMBL" id="GAS99045.1"/>
    </source>
</evidence>
<gene>
    <name evidence="1" type="ORF">RMCC_6010</name>
</gene>
<dbReference type="Proteomes" id="UP000069443">
    <property type="component" value="Unassembled WGS sequence"/>
</dbReference>
<dbReference type="OrthoDB" id="9804685at2"/>
<reference evidence="2" key="2">
    <citation type="submission" date="2016-02" db="EMBL/GenBank/DDBJ databases">
        <title>Draft genome sequence of five rapidly growing Mycobacterium species.</title>
        <authorList>
            <person name="Katahira K."/>
            <person name="Gotou Y."/>
            <person name="Iida K."/>
            <person name="Ogura Y."/>
            <person name="Hayashi T."/>
        </authorList>
    </citation>
    <scope>NUCLEOTIDE SEQUENCE [LARGE SCALE GENOMIC DNA]</scope>
    <source>
        <strain evidence="2">JCM15298</strain>
    </source>
</reference>
<keyword evidence="2" id="KW-1185">Reference proteome</keyword>
<dbReference type="AlphaFoldDB" id="A0A124E370"/>
<proteinExistence type="predicted"/>
<evidence type="ECO:0000313" key="2">
    <source>
        <dbReference type="Proteomes" id="UP000069443"/>
    </source>
</evidence>
<sequence length="129" mass="14038">MTKSTTASKRILDARLHLLDRQLVDEDGDPVGIVDDLELDGVEPDRDIPTGAPAPKVTGILSGQVLGTRIFGGAPPRSRLQEIPWDKVTRVGVTVQVAPTDVVTDVHWVEQWLRDHVIGRIPGGRHAAE</sequence>
<reference evidence="2" key="1">
    <citation type="journal article" date="2016" name="Genome Announc.">
        <title>Draft Genome Sequences of Five Rapidly Growing Mycobacterium Species, M. thermoresistibile, M. fortuitum subsp. acetamidolyticum, M. canariasense, M. brisbanense, and M. novocastrense.</title>
        <authorList>
            <person name="Katahira K."/>
            <person name="Ogura Y."/>
            <person name="Gotoh Y."/>
            <person name="Hayashi T."/>
        </authorList>
    </citation>
    <scope>NUCLEOTIDE SEQUENCE [LARGE SCALE GENOMIC DNA]</scope>
    <source>
        <strain evidence="2">JCM15298</strain>
    </source>
</reference>
<protein>
    <submittedName>
        <fullName evidence="1">Uncharacterized protein</fullName>
    </submittedName>
</protein>